<keyword evidence="5" id="KW-0862">Zinc</keyword>
<evidence type="ECO:0000256" key="5">
    <source>
        <dbReference type="ARBA" id="ARBA00022833"/>
    </source>
</evidence>
<accession>A0ABM1SVS3</accession>
<evidence type="ECO:0000256" key="2">
    <source>
        <dbReference type="ARBA" id="ARBA00022723"/>
    </source>
</evidence>
<evidence type="ECO:0000256" key="6">
    <source>
        <dbReference type="ARBA" id="ARBA00023242"/>
    </source>
</evidence>
<feature type="non-terminal residue" evidence="10">
    <location>
        <position position="1"/>
    </location>
</feature>
<evidence type="ECO:0000256" key="3">
    <source>
        <dbReference type="ARBA" id="ARBA00022737"/>
    </source>
</evidence>
<dbReference type="SUPFAM" id="SSF57667">
    <property type="entry name" value="beta-beta-alpha zinc fingers"/>
    <property type="match status" value="2"/>
</dbReference>
<feature type="domain" description="C2H2-type" evidence="8">
    <location>
        <begin position="161"/>
        <end position="188"/>
    </location>
</feature>
<dbReference type="PANTHER" id="PTHR24394">
    <property type="entry name" value="ZINC FINGER PROTEIN"/>
    <property type="match status" value="1"/>
</dbReference>
<keyword evidence="9" id="KW-1185">Reference proteome</keyword>
<feature type="domain" description="C2H2-type" evidence="8">
    <location>
        <begin position="133"/>
        <end position="160"/>
    </location>
</feature>
<dbReference type="RefSeq" id="XP_022247729.1">
    <property type="nucleotide sequence ID" value="XM_022392021.1"/>
</dbReference>
<gene>
    <name evidence="10" type="primary">LOC111086994</name>
</gene>
<keyword evidence="3" id="KW-0677">Repeat</keyword>
<dbReference type="Gene3D" id="3.30.160.60">
    <property type="entry name" value="Classic Zinc Finger"/>
    <property type="match status" value="3"/>
</dbReference>
<evidence type="ECO:0000256" key="1">
    <source>
        <dbReference type="ARBA" id="ARBA00004123"/>
    </source>
</evidence>
<evidence type="ECO:0000313" key="9">
    <source>
        <dbReference type="Proteomes" id="UP000694941"/>
    </source>
</evidence>
<dbReference type="InterPro" id="IPR036236">
    <property type="entry name" value="Znf_C2H2_sf"/>
</dbReference>
<dbReference type="SMART" id="SM00355">
    <property type="entry name" value="ZnF_C2H2"/>
    <property type="match status" value="3"/>
</dbReference>
<keyword evidence="2" id="KW-0479">Metal-binding</keyword>
<dbReference type="InterPro" id="IPR013087">
    <property type="entry name" value="Znf_C2H2_type"/>
</dbReference>
<dbReference type="PROSITE" id="PS50157">
    <property type="entry name" value="ZINC_FINGER_C2H2_2"/>
    <property type="match status" value="3"/>
</dbReference>
<evidence type="ECO:0000313" key="10">
    <source>
        <dbReference type="RefSeq" id="XP_022247729.1"/>
    </source>
</evidence>
<evidence type="ECO:0000256" key="7">
    <source>
        <dbReference type="PROSITE-ProRule" id="PRU00042"/>
    </source>
</evidence>
<name>A0ABM1SVS3_LIMPO</name>
<dbReference type="PROSITE" id="PS00028">
    <property type="entry name" value="ZINC_FINGER_C2H2_1"/>
    <property type="match status" value="3"/>
</dbReference>
<dbReference type="Proteomes" id="UP000694941">
    <property type="component" value="Unplaced"/>
</dbReference>
<proteinExistence type="predicted"/>
<protein>
    <submittedName>
        <fullName evidence="10">Gastrula zinc finger protein XlCGF9.1-like</fullName>
    </submittedName>
</protein>
<reference evidence="10" key="1">
    <citation type="submission" date="2025-08" db="UniProtKB">
        <authorList>
            <consortium name="RefSeq"/>
        </authorList>
    </citation>
    <scope>IDENTIFICATION</scope>
    <source>
        <tissue evidence="10">Muscle</tissue>
    </source>
</reference>
<keyword evidence="6" id="KW-0539">Nucleus</keyword>
<feature type="domain" description="C2H2-type" evidence="8">
    <location>
        <begin position="189"/>
        <end position="216"/>
    </location>
</feature>
<keyword evidence="4 7" id="KW-0863">Zinc-finger</keyword>
<comment type="subcellular location">
    <subcellularLocation>
        <location evidence="1">Nucleus</location>
    </subcellularLocation>
</comment>
<dbReference type="Pfam" id="PF00096">
    <property type="entry name" value="zf-C2H2"/>
    <property type="match status" value="3"/>
</dbReference>
<sequence length="222" mass="24998">PITKYALSVVGHYDVTVNPSVKSSPRVVSDPKRNLFDETNPEIELEGGSLACEFDIESRKKHQNSIALHEIALESVAVKGEPPILSKECGIVSALVESEVENDEGCEEDDHLIQNNEELKCGIPSERHLWKSYVCEICDRRFTHAGSLKIHHLIHTGEKPFSCDRCGKKFRVGSHLKDHLLIHTGEKPHSCNVCGRTFTRAGSLKRHYLIHERDHSFVLSMK</sequence>
<dbReference type="GeneID" id="111086994"/>
<evidence type="ECO:0000256" key="4">
    <source>
        <dbReference type="ARBA" id="ARBA00022771"/>
    </source>
</evidence>
<organism evidence="9 10">
    <name type="scientific">Limulus polyphemus</name>
    <name type="common">Atlantic horseshoe crab</name>
    <dbReference type="NCBI Taxonomy" id="6850"/>
    <lineage>
        <taxon>Eukaryota</taxon>
        <taxon>Metazoa</taxon>
        <taxon>Ecdysozoa</taxon>
        <taxon>Arthropoda</taxon>
        <taxon>Chelicerata</taxon>
        <taxon>Merostomata</taxon>
        <taxon>Xiphosura</taxon>
        <taxon>Limulidae</taxon>
        <taxon>Limulus</taxon>
    </lineage>
</organism>
<dbReference type="PANTHER" id="PTHR24394:SF29">
    <property type="entry name" value="MYONEURIN"/>
    <property type="match status" value="1"/>
</dbReference>
<evidence type="ECO:0000259" key="8">
    <source>
        <dbReference type="PROSITE" id="PS50157"/>
    </source>
</evidence>